<evidence type="ECO:0000313" key="3">
    <source>
        <dbReference type="EMBL" id="ABF40428.1"/>
    </source>
</evidence>
<dbReference type="PANTHER" id="PTHR42964:SF1">
    <property type="entry name" value="POLYKETIDE BIOSYNTHESIS ENOYL-COA HYDRATASE PKSH-RELATED"/>
    <property type="match status" value="1"/>
</dbReference>
<dbReference type="Proteomes" id="UP000002432">
    <property type="component" value="Chromosome"/>
</dbReference>
<sequence>MGYKTLLCHTEGAVATITINRPEKRNAMSYELIDELLTAMAEVENSPAQLLVLTGAGNAFCSGMDLENLRQITGNSTEQNLKDTETVARLFRTLYDFPKITIAAVNGAAIAGGTGLATLCDFTIASSEAKFGYTEVRIGFTPAIVSSFLVRQIGEKQARDLLLTGRILSADEAFRIGLITEVVPPEKLNERVQQLCETLLQNSPASLVATKRLINSFSADELDRHIPSSMRANAEIRTTADFREGVTAFLEKRKPQWSGR</sequence>
<dbReference type="STRING" id="204669.Acid345_1426"/>
<dbReference type="OrthoDB" id="9771883at2"/>
<evidence type="ECO:0000313" key="4">
    <source>
        <dbReference type="Proteomes" id="UP000002432"/>
    </source>
</evidence>
<dbReference type="Gene3D" id="1.10.12.10">
    <property type="entry name" value="Lyase 2-enoyl-coa Hydratase, Chain A, domain 2"/>
    <property type="match status" value="1"/>
</dbReference>
<dbReference type="GO" id="GO:0008300">
    <property type="term" value="P:isoprenoid catabolic process"/>
    <property type="evidence" value="ECO:0007669"/>
    <property type="project" value="TreeGrafter"/>
</dbReference>
<dbReference type="eggNOG" id="COG1024">
    <property type="taxonomic scope" value="Bacteria"/>
</dbReference>
<dbReference type="PROSITE" id="PS00166">
    <property type="entry name" value="ENOYL_COA_HYDRATASE"/>
    <property type="match status" value="1"/>
</dbReference>
<proteinExistence type="inferred from homology"/>
<dbReference type="GO" id="GO:0003824">
    <property type="term" value="F:catalytic activity"/>
    <property type="evidence" value="ECO:0007669"/>
    <property type="project" value="InterPro"/>
</dbReference>
<dbReference type="Pfam" id="PF00378">
    <property type="entry name" value="ECH_1"/>
    <property type="match status" value="1"/>
</dbReference>
<dbReference type="KEGG" id="aba:Acid345_1426"/>
<accession>Q1IRS2</accession>
<comment type="similarity">
    <text evidence="1 2">Belongs to the enoyl-CoA hydratase/isomerase family.</text>
</comment>
<dbReference type="SUPFAM" id="SSF52096">
    <property type="entry name" value="ClpP/crotonase"/>
    <property type="match status" value="1"/>
</dbReference>
<organism evidence="3 4">
    <name type="scientific">Koribacter versatilis (strain Ellin345)</name>
    <dbReference type="NCBI Taxonomy" id="204669"/>
    <lineage>
        <taxon>Bacteria</taxon>
        <taxon>Pseudomonadati</taxon>
        <taxon>Acidobacteriota</taxon>
        <taxon>Terriglobia</taxon>
        <taxon>Terriglobales</taxon>
        <taxon>Candidatus Korobacteraceae</taxon>
        <taxon>Candidatus Korobacter</taxon>
    </lineage>
</organism>
<dbReference type="InterPro" id="IPR018376">
    <property type="entry name" value="Enoyl-CoA_hyd/isom_CS"/>
</dbReference>
<dbReference type="InterPro" id="IPR051683">
    <property type="entry name" value="Enoyl-CoA_Hydratase/Isomerase"/>
</dbReference>
<gene>
    <name evidence="3" type="ordered locus">Acid345_1426</name>
</gene>
<dbReference type="HOGENOM" id="CLU_009834_7_3_0"/>
<evidence type="ECO:0000256" key="2">
    <source>
        <dbReference type="RuleBase" id="RU003707"/>
    </source>
</evidence>
<dbReference type="InterPro" id="IPR029045">
    <property type="entry name" value="ClpP/crotonase-like_dom_sf"/>
</dbReference>
<dbReference type="RefSeq" id="WP_011522230.1">
    <property type="nucleotide sequence ID" value="NC_008009.1"/>
</dbReference>
<dbReference type="EMBL" id="CP000360">
    <property type="protein sequence ID" value="ABF40428.1"/>
    <property type="molecule type" value="Genomic_DNA"/>
</dbReference>
<evidence type="ECO:0000256" key="1">
    <source>
        <dbReference type="ARBA" id="ARBA00005254"/>
    </source>
</evidence>
<keyword evidence="4" id="KW-1185">Reference proteome</keyword>
<protein>
    <submittedName>
        <fullName evidence="3">Enoyl-CoA hydratase/isomerase</fullName>
    </submittedName>
</protein>
<dbReference type="InterPro" id="IPR001753">
    <property type="entry name" value="Enoyl-CoA_hydra/iso"/>
</dbReference>
<dbReference type="CDD" id="cd06558">
    <property type="entry name" value="crotonase-like"/>
    <property type="match status" value="1"/>
</dbReference>
<name>Q1IRS2_KORVE</name>
<dbReference type="PANTHER" id="PTHR42964">
    <property type="entry name" value="ENOYL-COA HYDRATASE"/>
    <property type="match status" value="1"/>
</dbReference>
<reference evidence="3 4" key="1">
    <citation type="journal article" date="2009" name="Appl. Environ. Microbiol.">
        <title>Three genomes from the phylum Acidobacteria provide insight into the lifestyles of these microorganisms in soils.</title>
        <authorList>
            <person name="Ward N.L."/>
            <person name="Challacombe J.F."/>
            <person name="Janssen P.H."/>
            <person name="Henrissat B."/>
            <person name="Coutinho P.M."/>
            <person name="Wu M."/>
            <person name="Xie G."/>
            <person name="Haft D.H."/>
            <person name="Sait M."/>
            <person name="Badger J."/>
            <person name="Barabote R.D."/>
            <person name="Bradley B."/>
            <person name="Brettin T.S."/>
            <person name="Brinkac L.M."/>
            <person name="Bruce D."/>
            <person name="Creasy T."/>
            <person name="Daugherty S.C."/>
            <person name="Davidsen T.M."/>
            <person name="DeBoy R.T."/>
            <person name="Detter J.C."/>
            <person name="Dodson R.J."/>
            <person name="Durkin A.S."/>
            <person name="Ganapathy A."/>
            <person name="Gwinn-Giglio M."/>
            <person name="Han C.S."/>
            <person name="Khouri H."/>
            <person name="Kiss H."/>
            <person name="Kothari S.P."/>
            <person name="Madupu R."/>
            <person name="Nelson K.E."/>
            <person name="Nelson W.C."/>
            <person name="Paulsen I."/>
            <person name="Penn K."/>
            <person name="Ren Q."/>
            <person name="Rosovitz M.J."/>
            <person name="Selengut J.D."/>
            <person name="Shrivastava S."/>
            <person name="Sullivan S.A."/>
            <person name="Tapia R."/>
            <person name="Thompson L.S."/>
            <person name="Watkins K.L."/>
            <person name="Yang Q."/>
            <person name="Yu C."/>
            <person name="Zafar N."/>
            <person name="Zhou L."/>
            <person name="Kuske C.R."/>
        </authorList>
    </citation>
    <scope>NUCLEOTIDE SEQUENCE [LARGE SCALE GENOMIC DNA]</scope>
    <source>
        <strain evidence="3 4">Ellin345</strain>
    </source>
</reference>
<dbReference type="AlphaFoldDB" id="Q1IRS2"/>
<dbReference type="InterPro" id="IPR014748">
    <property type="entry name" value="Enoyl-CoA_hydra_C"/>
</dbReference>
<dbReference type="EnsemblBacteria" id="ABF40428">
    <property type="protein sequence ID" value="ABF40428"/>
    <property type="gene ID" value="Acid345_1426"/>
</dbReference>
<dbReference type="Gene3D" id="3.90.226.10">
    <property type="entry name" value="2-enoyl-CoA Hydratase, Chain A, domain 1"/>
    <property type="match status" value="1"/>
</dbReference>